<dbReference type="EMBL" id="CADEAL010001968">
    <property type="protein sequence ID" value="CAB1436985.1"/>
    <property type="molecule type" value="Genomic_DNA"/>
</dbReference>
<accession>A0A9N7YTK4</accession>
<dbReference type="AlphaFoldDB" id="A0A9N7YTK4"/>
<proteinExistence type="predicted"/>
<feature type="compositionally biased region" description="Basic and acidic residues" evidence="1">
    <location>
        <begin position="34"/>
        <end position="51"/>
    </location>
</feature>
<name>A0A9N7YTK4_PLEPL</name>
<evidence type="ECO:0000313" key="2">
    <source>
        <dbReference type="EMBL" id="CAB1436985.1"/>
    </source>
</evidence>
<reference evidence="2" key="1">
    <citation type="submission" date="2020-03" db="EMBL/GenBank/DDBJ databases">
        <authorList>
            <person name="Weist P."/>
        </authorList>
    </citation>
    <scope>NUCLEOTIDE SEQUENCE</scope>
</reference>
<evidence type="ECO:0000256" key="1">
    <source>
        <dbReference type="SAM" id="MobiDB-lite"/>
    </source>
</evidence>
<organism evidence="2 3">
    <name type="scientific">Pleuronectes platessa</name>
    <name type="common">European plaice</name>
    <dbReference type="NCBI Taxonomy" id="8262"/>
    <lineage>
        <taxon>Eukaryota</taxon>
        <taxon>Metazoa</taxon>
        <taxon>Chordata</taxon>
        <taxon>Craniata</taxon>
        <taxon>Vertebrata</taxon>
        <taxon>Euteleostomi</taxon>
        <taxon>Actinopterygii</taxon>
        <taxon>Neopterygii</taxon>
        <taxon>Teleostei</taxon>
        <taxon>Neoteleostei</taxon>
        <taxon>Acanthomorphata</taxon>
        <taxon>Carangaria</taxon>
        <taxon>Pleuronectiformes</taxon>
        <taxon>Pleuronectoidei</taxon>
        <taxon>Pleuronectidae</taxon>
        <taxon>Pleuronectes</taxon>
    </lineage>
</organism>
<keyword evidence="3" id="KW-1185">Reference proteome</keyword>
<feature type="region of interest" description="Disordered" evidence="1">
    <location>
        <begin position="34"/>
        <end position="61"/>
    </location>
</feature>
<evidence type="ECO:0000313" key="3">
    <source>
        <dbReference type="Proteomes" id="UP001153269"/>
    </source>
</evidence>
<gene>
    <name evidence="2" type="ORF">PLEPLA_LOCUS25018</name>
</gene>
<comment type="caution">
    <text evidence="2">The sequence shown here is derived from an EMBL/GenBank/DDBJ whole genome shotgun (WGS) entry which is preliminary data.</text>
</comment>
<dbReference type="Proteomes" id="UP001153269">
    <property type="component" value="Unassembled WGS sequence"/>
</dbReference>
<sequence length="165" mass="18039">MCVSQWLTCFQMVSDRCVKAHNLWRNTDKGCETQSENKRLEPQLRPEEGEGLRGPARTRGRPPYTSSVEWLNSVYSVAMSRVWLCTYGGCSMTGHNSCFALIKIPLIRTHEFGPSSCIHWCPGSVVLAHPCGPGSAFLRAGAGPAVSLNHGGDFRSLHTPHSAPG</sequence>
<protein>
    <submittedName>
        <fullName evidence="2">Uncharacterized protein</fullName>
    </submittedName>
</protein>